<evidence type="ECO:0000313" key="3">
    <source>
        <dbReference type="Proteomes" id="UP000320762"/>
    </source>
</evidence>
<gene>
    <name evidence="2" type="ORF">BD626DRAFT_72171</name>
</gene>
<feature type="compositionally biased region" description="Low complexity" evidence="1">
    <location>
        <begin position="427"/>
        <end position="452"/>
    </location>
</feature>
<dbReference type="OrthoDB" id="3168445at2759"/>
<feature type="compositionally biased region" description="Low complexity" evidence="1">
    <location>
        <begin position="189"/>
        <end position="209"/>
    </location>
</feature>
<dbReference type="Proteomes" id="UP000320762">
    <property type="component" value="Unassembled WGS sequence"/>
</dbReference>
<feature type="region of interest" description="Disordered" evidence="1">
    <location>
        <begin position="95"/>
        <end position="209"/>
    </location>
</feature>
<organism evidence="2 3">
    <name type="scientific">Schizophyllum amplum</name>
    <dbReference type="NCBI Taxonomy" id="97359"/>
    <lineage>
        <taxon>Eukaryota</taxon>
        <taxon>Fungi</taxon>
        <taxon>Dikarya</taxon>
        <taxon>Basidiomycota</taxon>
        <taxon>Agaricomycotina</taxon>
        <taxon>Agaricomycetes</taxon>
        <taxon>Agaricomycetidae</taxon>
        <taxon>Agaricales</taxon>
        <taxon>Schizophyllaceae</taxon>
        <taxon>Schizophyllum</taxon>
    </lineage>
</organism>
<feature type="compositionally biased region" description="Basic and acidic residues" evidence="1">
    <location>
        <begin position="454"/>
        <end position="466"/>
    </location>
</feature>
<accession>A0A550CAC7</accession>
<comment type="caution">
    <text evidence="2">The sequence shown here is derived from an EMBL/GenBank/DDBJ whole genome shotgun (WGS) entry which is preliminary data.</text>
</comment>
<proteinExistence type="predicted"/>
<feature type="compositionally biased region" description="Low complexity" evidence="1">
    <location>
        <begin position="129"/>
        <end position="141"/>
    </location>
</feature>
<name>A0A550CAC7_9AGAR</name>
<feature type="region of interest" description="Disordered" evidence="1">
    <location>
        <begin position="389"/>
        <end position="408"/>
    </location>
</feature>
<feature type="compositionally biased region" description="Basic and acidic residues" evidence="1">
    <location>
        <begin position="389"/>
        <end position="401"/>
    </location>
</feature>
<protein>
    <submittedName>
        <fullName evidence="2">Uncharacterized protein</fullName>
    </submittedName>
</protein>
<evidence type="ECO:0000256" key="1">
    <source>
        <dbReference type="SAM" id="MobiDB-lite"/>
    </source>
</evidence>
<feature type="region of interest" description="Disordered" evidence="1">
    <location>
        <begin position="413"/>
        <end position="479"/>
    </location>
</feature>
<evidence type="ECO:0000313" key="2">
    <source>
        <dbReference type="EMBL" id="TRM61758.1"/>
    </source>
</evidence>
<feature type="compositionally biased region" description="Basic and acidic residues" evidence="1">
    <location>
        <begin position="149"/>
        <end position="169"/>
    </location>
</feature>
<reference evidence="2 3" key="1">
    <citation type="journal article" date="2019" name="New Phytol.">
        <title>Comparative genomics reveals unique wood-decay strategies and fruiting body development in the Schizophyllaceae.</title>
        <authorList>
            <person name="Almasi E."/>
            <person name="Sahu N."/>
            <person name="Krizsan K."/>
            <person name="Balint B."/>
            <person name="Kovacs G.M."/>
            <person name="Kiss B."/>
            <person name="Cseklye J."/>
            <person name="Drula E."/>
            <person name="Henrissat B."/>
            <person name="Nagy I."/>
            <person name="Chovatia M."/>
            <person name="Adam C."/>
            <person name="LaButti K."/>
            <person name="Lipzen A."/>
            <person name="Riley R."/>
            <person name="Grigoriev I.V."/>
            <person name="Nagy L.G."/>
        </authorList>
    </citation>
    <scope>NUCLEOTIDE SEQUENCE [LARGE SCALE GENOMIC DNA]</scope>
    <source>
        <strain evidence="2 3">NL-1724</strain>
    </source>
</reference>
<sequence>MSRNRDEMRGTLGKRISSLGRRFSMFSLTGATLEEEAARRPARVGAGDDGLSFGQRGDVHDGGVRVGMSSSAGLGLAPSSAAATAAVSATYQAGSRRRQEVSARTATNDESEGEWMVSTSDSERHLKRTSSMMRRLSSRFRAPAPVKEQVVDRDEHVVDRKEHVADNKEQVSNAEGSLEASKKQRRRFSLLPSSSSPWPSAAPPTTASPLHREAALRERGLMPPRELHVVQPHEQGLTTPHEHGLTPPMKDLSELERDYDATLPVLAAPGETTAARRIKEEWRARNGEQQAVPAQRPVPALRIVTSSSSDVGPALVDTSNEVDASSKTDACAVALPPSPMPCASPLPVPFLAAPRSDRISWEDEVGRSSPLAEFCASVDHARVSVDRGHARTTADDAHAVDDSQVDDLARTSPRSIPALDDDDKSSLELASPASSARSELASPAESEASATEAGEEHVRSREEGRSRGMGTPPAVFESPVEGSMILPPLLEEMVLPPLIEQDTTGGTGTGMRTRVVDADADAKRMKRRSAFSFGFGKGVTATQTPARELRRRSGTWDMQSAGRLPLAPTMHSVKSISTKMESIEDEETRRMTEVAFM</sequence>
<feature type="region of interest" description="Disordered" evidence="1">
    <location>
        <begin position="39"/>
        <end position="58"/>
    </location>
</feature>
<dbReference type="EMBL" id="VDMD01000015">
    <property type="protein sequence ID" value="TRM61758.1"/>
    <property type="molecule type" value="Genomic_DNA"/>
</dbReference>
<dbReference type="AlphaFoldDB" id="A0A550CAC7"/>
<keyword evidence="3" id="KW-1185">Reference proteome</keyword>